<dbReference type="InterPro" id="IPR001647">
    <property type="entry name" value="HTH_TetR"/>
</dbReference>
<accession>A0ABV1VPR6</accession>
<proteinExistence type="predicted"/>
<dbReference type="SUPFAM" id="SSF46689">
    <property type="entry name" value="Homeodomain-like"/>
    <property type="match status" value="1"/>
</dbReference>
<dbReference type="EMBL" id="JBEPCV010000046">
    <property type="protein sequence ID" value="MER6908469.1"/>
    <property type="molecule type" value="Genomic_DNA"/>
</dbReference>
<feature type="compositionally biased region" description="Low complexity" evidence="5">
    <location>
        <begin position="195"/>
        <end position="205"/>
    </location>
</feature>
<dbReference type="Pfam" id="PF13305">
    <property type="entry name" value="TetR_C_33"/>
    <property type="match status" value="1"/>
</dbReference>
<dbReference type="RefSeq" id="WP_350724146.1">
    <property type="nucleotide sequence ID" value="NZ_JBEPCO010000051.1"/>
</dbReference>
<keyword evidence="2 4" id="KW-0238">DNA-binding</keyword>
<sequence length="219" mass="22900">MPQDTYHHGDLRAACLRAARELLEEDGSAALSLRAVARRAGVSATAPYRHYADRDALVSAVAAEGYRELAGHLAQAHPAPSTPDELAAVAVAYVQFALDHPALFRAMFAEPCDPTSEERVAATAAISEYVRGIVRATFPGVDADALSTTVWALVHGLAFLHLDGKLDASSPEVVAGQVRAAVHAPFSASPAMSQAANAPTAVQAAGTSPDELDPRDDQP</sequence>
<evidence type="ECO:0000313" key="8">
    <source>
        <dbReference type="Proteomes" id="UP001490330"/>
    </source>
</evidence>
<reference evidence="7 8" key="1">
    <citation type="submission" date="2024-06" db="EMBL/GenBank/DDBJ databases">
        <title>The Natural Products Discovery Center: Release of the First 8490 Sequenced Strains for Exploring Actinobacteria Biosynthetic Diversity.</title>
        <authorList>
            <person name="Kalkreuter E."/>
            <person name="Kautsar S.A."/>
            <person name="Yang D."/>
            <person name="Bader C.D."/>
            <person name="Teijaro C.N."/>
            <person name="Fluegel L."/>
            <person name="Davis C.M."/>
            <person name="Simpson J.R."/>
            <person name="Lauterbach L."/>
            <person name="Steele A.D."/>
            <person name="Gui C."/>
            <person name="Meng S."/>
            <person name="Li G."/>
            <person name="Viehrig K."/>
            <person name="Ye F."/>
            <person name="Su P."/>
            <person name="Kiefer A.F."/>
            <person name="Nichols A."/>
            <person name="Cepeda A.J."/>
            <person name="Yan W."/>
            <person name="Fan B."/>
            <person name="Jiang Y."/>
            <person name="Adhikari A."/>
            <person name="Zheng C.-J."/>
            <person name="Schuster L."/>
            <person name="Cowan T.M."/>
            <person name="Smanski M.J."/>
            <person name="Chevrette M.G."/>
            <person name="De Carvalho L.P.S."/>
            <person name="Shen B."/>
        </authorList>
    </citation>
    <scope>NUCLEOTIDE SEQUENCE [LARGE SCALE GENOMIC DNA]</scope>
    <source>
        <strain evidence="7 8">NPDC000632</strain>
    </source>
</reference>
<dbReference type="PRINTS" id="PR00455">
    <property type="entry name" value="HTHTETR"/>
</dbReference>
<evidence type="ECO:0000256" key="4">
    <source>
        <dbReference type="PROSITE-ProRule" id="PRU00335"/>
    </source>
</evidence>
<gene>
    <name evidence="7" type="ORF">ABT322_32990</name>
</gene>
<keyword evidence="8" id="KW-1185">Reference proteome</keyword>
<dbReference type="InterPro" id="IPR050109">
    <property type="entry name" value="HTH-type_TetR-like_transc_reg"/>
</dbReference>
<dbReference type="Proteomes" id="UP001490330">
    <property type="component" value="Unassembled WGS sequence"/>
</dbReference>
<feature type="domain" description="HTH tetR-type" evidence="6">
    <location>
        <begin position="9"/>
        <end position="69"/>
    </location>
</feature>
<evidence type="ECO:0000256" key="1">
    <source>
        <dbReference type="ARBA" id="ARBA00023015"/>
    </source>
</evidence>
<dbReference type="PANTHER" id="PTHR30055">
    <property type="entry name" value="HTH-TYPE TRANSCRIPTIONAL REGULATOR RUTR"/>
    <property type="match status" value="1"/>
</dbReference>
<dbReference type="SUPFAM" id="SSF48498">
    <property type="entry name" value="Tetracyclin repressor-like, C-terminal domain"/>
    <property type="match status" value="1"/>
</dbReference>
<evidence type="ECO:0000256" key="5">
    <source>
        <dbReference type="SAM" id="MobiDB-lite"/>
    </source>
</evidence>
<comment type="caution">
    <text evidence="7">The sequence shown here is derived from an EMBL/GenBank/DDBJ whole genome shotgun (WGS) entry which is preliminary data.</text>
</comment>
<keyword evidence="3" id="KW-0804">Transcription</keyword>
<evidence type="ECO:0000256" key="2">
    <source>
        <dbReference type="ARBA" id="ARBA00023125"/>
    </source>
</evidence>
<feature type="DNA-binding region" description="H-T-H motif" evidence="4">
    <location>
        <begin position="32"/>
        <end position="51"/>
    </location>
</feature>
<keyword evidence="1" id="KW-0805">Transcription regulation</keyword>
<dbReference type="PANTHER" id="PTHR30055:SF220">
    <property type="entry name" value="TETR-FAMILY REGULATORY PROTEIN"/>
    <property type="match status" value="1"/>
</dbReference>
<feature type="compositionally biased region" description="Acidic residues" evidence="5">
    <location>
        <begin position="210"/>
        <end position="219"/>
    </location>
</feature>
<evidence type="ECO:0000313" key="7">
    <source>
        <dbReference type="EMBL" id="MER6908469.1"/>
    </source>
</evidence>
<evidence type="ECO:0000259" key="6">
    <source>
        <dbReference type="PROSITE" id="PS50977"/>
    </source>
</evidence>
<dbReference type="Pfam" id="PF00440">
    <property type="entry name" value="TetR_N"/>
    <property type="match status" value="1"/>
</dbReference>
<name>A0ABV1VPR6_9ACTN</name>
<dbReference type="InterPro" id="IPR025996">
    <property type="entry name" value="MT1864/Rv1816-like_C"/>
</dbReference>
<dbReference type="InterPro" id="IPR009057">
    <property type="entry name" value="Homeodomain-like_sf"/>
</dbReference>
<dbReference type="InterPro" id="IPR036271">
    <property type="entry name" value="Tet_transcr_reg_TetR-rel_C_sf"/>
</dbReference>
<dbReference type="Gene3D" id="1.10.357.10">
    <property type="entry name" value="Tetracycline Repressor, domain 2"/>
    <property type="match status" value="1"/>
</dbReference>
<dbReference type="PROSITE" id="PS50977">
    <property type="entry name" value="HTH_TETR_2"/>
    <property type="match status" value="1"/>
</dbReference>
<organism evidence="7 8">
    <name type="scientific">Streptomyces flaveolus</name>
    <dbReference type="NCBI Taxonomy" id="67297"/>
    <lineage>
        <taxon>Bacteria</taxon>
        <taxon>Bacillati</taxon>
        <taxon>Actinomycetota</taxon>
        <taxon>Actinomycetes</taxon>
        <taxon>Kitasatosporales</taxon>
        <taxon>Streptomycetaceae</taxon>
        <taxon>Streptomyces</taxon>
    </lineage>
</organism>
<evidence type="ECO:0000256" key="3">
    <source>
        <dbReference type="ARBA" id="ARBA00023163"/>
    </source>
</evidence>
<feature type="region of interest" description="Disordered" evidence="5">
    <location>
        <begin position="193"/>
        <end position="219"/>
    </location>
</feature>
<protein>
    <submittedName>
        <fullName evidence="7">TetR/AcrR family transcriptional regulator</fullName>
    </submittedName>
</protein>